<dbReference type="InterPro" id="IPR023271">
    <property type="entry name" value="Aquaporin-like"/>
</dbReference>
<evidence type="ECO:0000256" key="2">
    <source>
        <dbReference type="ARBA" id="ARBA00006175"/>
    </source>
</evidence>
<dbReference type="InterPro" id="IPR034294">
    <property type="entry name" value="Aquaporin_transptr"/>
</dbReference>
<comment type="similarity">
    <text evidence="2 6">Belongs to the MIP/aquaporin (TC 1.A.8) family.</text>
</comment>
<feature type="region of interest" description="Disordered" evidence="7">
    <location>
        <begin position="348"/>
        <end position="370"/>
    </location>
</feature>
<evidence type="ECO:0000256" key="1">
    <source>
        <dbReference type="ARBA" id="ARBA00004141"/>
    </source>
</evidence>
<organism evidence="9 10">
    <name type="scientific">Saitozyma podzolica</name>
    <dbReference type="NCBI Taxonomy" id="1890683"/>
    <lineage>
        <taxon>Eukaryota</taxon>
        <taxon>Fungi</taxon>
        <taxon>Dikarya</taxon>
        <taxon>Basidiomycota</taxon>
        <taxon>Agaricomycotina</taxon>
        <taxon>Tremellomycetes</taxon>
        <taxon>Tremellales</taxon>
        <taxon>Trimorphomycetaceae</taxon>
        <taxon>Saitozyma</taxon>
    </lineage>
</organism>
<dbReference type="EMBL" id="RSCD01000004">
    <property type="protein sequence ID" value="RSH93420.1"/>
    <property type="molecule type" value="Genomic_DNA"/>
</dbReference>
<dbReference type="GO" id="GO:0015250">
    <property type="term" value="F:water channel activity"/>
    <property type="evidence" value="ECO:0007669"/>
    <property type="project" value="TreeGrafter"/>
</dbReference>
<evidence type="ECO:0000313" key="9">
    <source>
        <dbReference type="EMBL" id="RSH93420.1"/>
    </source>
</evidence>
<gene>
    <name evidence="9" type="ORF">EHS25_007776</name>
</gene>
<dbReference type="GO" id="GO:0005886">
    <property type="term" value="C:plasma membrane"/>
    <property type="evidence" value="ECO:0007669"/>
    <property type="project" value="TreeGrafter"/>
</dbReference>
<dbReference type="OrthoDB" id="3222at2759"/>
<proteinExistence type="inferred from homology"/>
<feature type="transmembrane region" description="Helical" evidence="8">
    <location>
        <begin position="273"/>
        <end position="294"/>
    </location>
</feature>
<sequence>MSSKNPFFPSDLDVESQSPPTTLTESPQPEISRHDYASPSPTPTVHSGGNGTSGDTGGGRGDSVPDGTQQSKLERPGQPRGRAREGRRACCVMAHRRSELFLDVKNDSIAMAGEFIGTVLFLVLALGAVQATKTNLAIGNDSSNPQGSTAERVIANYYQSAAFGLSLYATSSIFYRFTGSIFNPSVSLALTICGVVRPVRFFLVSAAQMVGGITACWILSALLPGSANINLSLGANTNVAQGLFIEMFATITLVLNVLMLGAEKHMVTPHAPLGFGLTLFVITLFSIEYTGTGINVARAFGAATVNGFQTYHWIYWLGPTLGALLATGFYIFLRKVEYWRINPGQDATSMEPHPSAAALDPTASSVSDRR</sequence>
<dbReference type="PRINTS" id="PR00783">
    <property type="entry name" value="MINTRINSICP"/>
</dbReference>
<evidence type="ECO:0008006" key="11">
    <source>
        <dbReference type="Google" id="ProtNLM"/>
    </source>
</evidence>
<evidence type="ECO:0000256" key="6">
    <source>
        <dbReference type="RuleBase" id="RU000477"/>
    </source>
</evidence>
<evidence type="ECO:0000256" key="8">
    <source>
        <dbReference type="SAM" id="Phobius"/>
    </source>
</evidence>
<reference evidence="9 10" key="1">
    <citation type="submission" date="2018-11" db="EMBL/GenBank/DDBJ databases">
        <title>Genome sequence of Saitozyma podzolica DSM 27192.</title>
        <authorList>
            <person name="Aliyu H."/>
            <person name="Gorte O."/>
            <person name="Ochsenreither K."/>
        </authorList>
    </citation>
    <scope>NUCLEOTIDE SEQUENCE [LARGE SCALE GENOMIC DNA]</scope>
    <source>
        <strain evidence="9 10">DSM 27192</strain>
    </source>
</reference>
<feature type="compositionally biased region" description="Basic and acidic residues" evidence="7">
    <location>
        <begin position="72"/>
        <end position="87"/>
    </location>
</feature>
<comment type="caution">
    <text evidence="9">The sequence shown here is derived from an EMBL/GenBank/DDBJ whole genome shotgun (WGS) entry which is preliminary data.</text>
</comment>
<feature type="transmembrane region" description="Helical" evidence="8">
    <location>
        <begin position="109"/>
        <end position="129"/>
    </location>
</feature>
<keyword evidence="4 8" id="KW-1133">Transmembrane helix</keyword>
<feature type="transmembrane region" description="Helical" evidence="8">
    <location>
        <begin position="243"/>
        <end position="261"/>
    </location>
</feature>
<dbReference type="PANTHER" id="PTHR19139">
    <property type="entry name" value="AQUAPORIN TRANSPORTER"/>
    <property type="match status" value="1"/>
</dbReference>
<feature type="transmembrane region" description="Helical" evidence="8">
    <location>
        <begin position="201"/>
        <end position="223"/>
    </location>
</feature>
<feature type="region of interest" description="Disordered" evidence="7">
    <location>
        <begin position="1"/>
        <end position="87"/>
    </location>
</feature>
<evidence type="ECO:0000256" key="7">
    <source>
        <dbReference type="SAM" id="MobiDB-lite"/>
    </source>
</evidence>
<dbReference type="Gene3D" id="1.20.1080.10">
    <property type="entry name" value="Glycerol uptake facilitator protein"/>
    <property type="match status" value="1"/>
</dbReference>
<evidence type="ECO:0000256" key="4">
    <source>
        <dbReference type="ARBA" id="ARBA00022989"/>
    </source>
</evidence>
<evidence type="ECO:0000256" key="5">
    <source>
        <dbReference type="ARBA" id="ARBA00023136"/>
    </source>
</evidence>
<dbReference type="AlphaFoldDB" id="A0A427YQS9"/>
<feature type="compositionally biased region" description="Gly residues" evidence="7">
    <location>
        <begin position="48"/>
        <end position="61"/>
    </location>
</feature>
<dbReference type="Proteomes" id="UP000279259">
    <property type="component" value="Unassembled WGS sequence"/>
</dbReference>
<dbReference type="STRING" id="1890683.A0A427YQS9"/>
<comment type="subcellular location">
    <subcellularLocation>
        <location evidence="1">Membrane</location>
        <topology evidence="1">Multi-pass membrane protein</topology>
    </subcellularLocation>
</comment>
<name>A0A427YQS9_9TREE</name>
<protein>
    <recommendedName>
        <fullName evidence="11">Aquaporin</fullName>
    </recommendedName>
</protein>
<evidence type="ECO:0000313" key="10">
    <source>
        <dbReference type="Proteomes" id="UP000279259"/>
    </source>
</evidence>
<accession>A0A427YQS9</accession>
<keyword evidence="3 6" id="KW-0812">Transmembrane</keyword>
<keyword evidence="5 8" id="KW-0472">Membrane</keyword>
<keyword evidence="10" id="KW-1185">Reference proteome</keyword>
<dbReference type="SUPFAM" id="SSF81338">
    <property type="entry name" value="Aquaporin-like"/>
    <property type="match status" value="1"/>
</dbReference>
<dbReference type="InterPro" id="IPR000425">
    <property type="entry name" value="MIP"/>
</dbReference>
<feature type="transmembrane region" description="Helical" evidence="8">
    <location>
        <begin position="314"/>
        <end position="333"/>
    </location>
</feature>
<evidence type="ECO:0000256" key="3">
    <source>
        <dbReference type="ARBA" id="ARBA00022692"/>
    </source>
</evidence>
<feature type="compositionally biased region" description="Polar residues" evidence="7">
    <location>
        <begin position="15"/>
        <end position="29"/>
    </location>
</feature>
<keyword evidence="6" id="KW-0813">Transport</keyword>
<dbReference type="Pfam" id="PF00230">
    <property type="entry name" value="MIP"/>
    <property type="match status" value="1"/>
</dbReference>
<feature type="transmembrane region" description="Helical" evidence="8">
    <location>
        <begin position="173"/>
        <end position="196"/>
    </location>
</feature>
<dbReference type="PANTHER" id="PTHR19139:SF199">
    <property type="entry name" value="MIP17260P"/>
    <property type="match status" value="1"/>
</dbReference>